<dbReference type="Proteomes" id="UP000460135">
    <property type="component" value="Unassembled WGS sequence"/>
</dbReference>
<organism evidence="1 2">
    <name type="scientific">Bacteroides ovatus</name>
    <dbReference type="NCBI Taxonomy" id="28116"/>
    <lineage>
        <taxon>Bacteria</taxon>
        <taxon>Pseudomonadati</taxon>
        <taxon>Bacteroidota</taxon>
        <taxon>Bacteroidia</taxon>
        <taxon>Bacteroidales</taxon>
        <taxon>Bacteroidaceae</taxon>
        <taxon>Bacteroides</taxon>
    </lineage>
</organism>
<dbReference type="AlphaFoldDB" id="A0A6N3V9C1"/>
<comment type="caution">
    <text evidence="1">The sequence shown here is derived from an EMBL/GenBank/DDBJ whole genome shotgun (WGS) entry which is preliminary data.</text>
</comment>
<dbReference type="EMBL" id="VWLX01000008">
    <property type="protein sequence ID" value="KAA3804658.1"/>
    <property type="molecule type" value="Genomic_DNA"/>
</dbReference>
<keyword evidence="1" id="KW-0808">Transferase</keyword>
<dbReference type="RefSeq" id="WP_004297497.1">
    <property type="nucleotide sequence ID" value="NZ_CAKJZA010000004.1"/>
</dbReference>
<evidence type="ECO:0000313" key="2">
    <source>
        <dbReference type="Proteomes" id="UP000460135"/>
    </source>
</evidence>
<dbReference type="GeneID" id="29454774"/>
<keyword evidence="1" id="KW-0012">Acyltransferase</keyword>
<gene>
    <name evidence="1" type="ORF">F3F51_12705</name>
</gene>
<dbReference type="Pfam" id="PF01757">
    <property type="entry name" value="Acyl_transf_3"/>
    <property type="match status" value="1"/>
</dbReference>
<name>A0A6N3V9C1_BACOV</name>
<protein>
    <submittedName>
        <fullName evidence="1">Acyltransferase</fullName>
    </submittedName>
</protein>
<reference evidence="1 2" key="1">
    <citation type="journal article" date="2019" name="Nat. Med.">
        <title>A library of human gut bacterial isolates paired with longitudinal multiomics data enables mechanistic microbiome research.</title>
        <authorList>
            <person name="Poyet M."/>
            <person name="Groussin M."/>
            <person name="Gibbons S.M."/>
            <person name="Avila-Pacheco J."/>
            <person name="Jiang X."/>
            <person name="Kearney S.M."/>
            <person name="Perrotta A.R."/>
            <person name="Berdy B."/>
            <person name="Zhao S."/>
            <person name="Lieberman T.D."/>
            <person name="Swanson P.K."/>
            <person name="Smith M."/>
            <person name="Roesemann S."/>
            <person name="Alexander J.E."/>
            <person name="Rich S.A."/>
            <person name="Livny J."/>
            <person name="Vlamakis H."/>
            <person name="Clish C."/>
            <person name="Bullock K."/>
            <person name="Deik A."/>
            <person name="Scott J."/>
            <person name="Pierce K.A."/>
            <person name="Xavier R.J."/>
            <person name="Alm E.J."/>
        </authorList>
    </citation>
    <scope>NUCLEOTIDE SEQUENCE [LARGE SCALE GENOMIC DNA]</scope>
    <source>
        <strain evidence="1 2">BIOML-A183</strain>
    </source>
</reference>
<sequence>MNQNLYIDRDTSSVIKGVLIILIVIGHNKVLCSTDNKGADYLYLFHVICFFILPFFYDIKKEITVKRLCDIVVRNWIPYFWICIACYVISSVVNHEFNWDWSHVWAFVNGTQTPLLKNFGFIFPWFLPTYCSFYILYLFTNKYKYFYRLLTVLSLITWSLSWSQFHYFKGIIPFGIGLAIYYFGFGVLSFYVNRLSVRMKYLGAFLFVLLSVDYWLDYSFLSYSYKLLPICFFLGLLWIAPYLNFRWLKLLGDNSLGIYMIHIFLANISYLIFPDNFWGGMIGLVVTLLISLWLVKWVVKRKKMRSIFLPRSWSDIKMNV</sequence>
<dbReference type="KEGG" id="boa:Bovatus_00242"/>
<evidence type="ECO:0000313" key="1">
    <source>
        <dbReference type="EMBL" id="KAA3804658.1"/>
    </source>
</evidence>
<dbReference type="InterPro" id="IPR002656">
    <property type="entry name" value="Acyl_transf_3_dom"/>
</dbReference>
<accession>A0A6N3V9C1</accession>
<dbReference type="GO" id="GO:0016747">
    <property type="term" value="F:acyltransferase activity, transferring groups other than amino-acyl groups"/>
    <property type="evidence" value="ECO:0007669"/>
    <property type="project" value="InterPro"/>
</dbReference>
<proteinExistence type="predicted"/>